<dbReference type="Proteomes" id="UP000789920">
    <property type="component" value="Unassembled WGS sequence"/>
</dbReference>
<accession>A0ACA9S0W3</accession>
<feature type="non-terminal residue" evidence="1">
    <location>
        <position position="140"/>
    </location>
</feature>
<evidence type="ECO:0000313" key="1">
    <source>
        <dbReference type="EMBL" id="CAG8821261.1"/>
    </source>
</evidence>
<evidence type="ECO:0000313" key="2">
    <source>
        <dbReference type="Proteomes" id="UP000789920"/>
    </source>
</evidence>
<comment type="caution">
    <text evidence="1">The sequence shown here is derived from an EMBL/GenBank/DDBJ whole genome shotgun (WGS) entry which is preliminary data.</text>
</comment>
<keyword evidence="2" id="KW-1185">Reference proteome</keyword>
<sequence>DISSVKSHDDRSSSENSVKNGNSVTNCDDRQKNIPVITTSQENNDDDIEFTKSQVVEQELTKELLSAEVTTFHAFNSKDKVSISSDSSPENDQDLKLPKVEVNTSTKDTEDEDDNKESSDDDNSENEGSFNNNEDNRGFC</sequence>
<name>A0ACA9S0W3_9GLOM</name>
<dbReference type="EMBL" id="CAJVQC010084663">
    <property type="protein sequence ID" value="CAG8821261.1"/>
    <property type="molecule type" value="Genomic_DNA"/>
</dbReference>
<feature type="non-terminal residue" evidence="1">
    <location>
        <position position="1"/>
    </location>
</feature>
<proteinExistence type="predicted"/>
<organism evidence="1 2">
    <name type="scientific">Racocetra persica</name>
    <dbReference type="NCBI Taxonomy" id="160502"/>
    <lineage>
        <taxon>Eukaryota</taxon>
        <taxon>Fungi</taxon>
        <taxon>Fungi incertae sedis</taxon>
        <taxon>Mucoromycota</taxon>
        <taxon>Glomeromycotina</taxon>
        <taxon>Glomeromycetes</taxon>
        <taxon>Diversisporales</taxon>
        <taxon>Gigasporaceae</taxon>
        <taxon>Racocetra</taxon>
    </lineage>
</organism>
<gene>
    <name evidence="1" type="ORF">RPERSI_LOCUS25543</name>
</gene>
<protein>
    <submittedName>
        <fullName evidence="1">33941_t:CDS:1</fullName>
    </submittedName>
</protein>
<reference evidence="1" key="1">
    <citation type="submission" date="2021-06" db="EMBL/GenBank/DDBJ databases">
        <authorList>
            <person name="Kallberg Y."/>
            <person name="Tangrot J."/>
            <person name="Rosling A."/>
        </authorList>
    </citation>
    <scope>NUCLEOTIDE SEQUENCE</scope>
    <source>
        <strain evidence="1">MA461A</strain>
    </source>
</reference>